<dbReference type="PANTHER" id="PTHR40082:SF1">
    <property type="entry name" value="BLR5956 PROTEIN"/>
    <property type="match status" value="1"/>
</dbReference>
<proteinExistence type="predicted"/>
<comment type="caution">
    <text evidence="2">The sequence shown here is derived from an EMBL/GenBank/DDBJ whole genome shotgun (WGS) entry which is preliminary data.</text>
</comment>
<reference evidence="2 3" key="1">
    <citation type="submission" date="2018-10" db="EMBL/GenBank/DDBJ databases">
        <title>Draft genome sequence of Bacillus salarius IM0101, isolated from a hypersaline soil in Inner Mongolia, China.</title>
        <authorList>
            <person name="Yamprayoonswat W."/>
            <person name="Boonvisut S."/>
            <person name="Jumpathong W."/>
            <person name="Sittihan S."/>
            <person name="Ruangsuj P."/>
            <person name="Wanthongcharoen S."/>
            <person name="Thongpramul N."/>
            <person name="Pimmason S."/>
            <person name="Yu B."/>
            <person name="Yasawong M."/>
        </authorList>
    </citation>
    <scope>NUCLEOTIDE SEQUENCE [LARGE SCALE GENOMIC DNA]</scope>
    <source>
        <strain evidence="2 3">IM0101</strain>
    </source>
</reference>
<dbReference type="AlphaFoldDB" id="A0A3R9P803"/>
<dbReference type="GO" id="GO:0006780">
    <property type="term" value="P:uroporphyrinogen III biosynthetic process"/>
    <property type="evidence" value="ECO:0007669"/>
    <property type="project" value="InterPro"/>
</dbReference>
<evidence type="ECO:0000313" key="3">
    <source>
        <dbReference type="Proteomes" id="UP000275076"/>
    </source>
</evidence>
<feature type="domain" description="Tetrapyrrole biosynthesis uroporphyrinogen III synthase" evidence="1">
    <location>
        <begin position="20"/>
        <end position="82"/>
    </location>
</feature>
<dbReference type="InterPro" id="IPR039793">
    <property type="entry name" value="UROS/Hem4"/>
</dbReference>
<sequence>MSKGLTGKRVMIAASRKTEEMETLIKKQGGEAVIRPLQGTTFLAEEQIKPDLQNIMEKKPDWFLFTTGMGLNSLIEIAEKWGRKKHWRK</sequence>
<dbReference type="InterPro" id="IPR036108">
    <property type="entry name" value="4pyrrol_syn_uPrphyn_synt_sf"/>
</dbReference>
<gene>
    <name evidence="2" type="ORF">D7Z54_10370</name>
</gene>
<evidence type="ECO:0000313" key="2">
    <source>
        <dbReference type="EMBL" id="RSL33368.1"/>
    </source>
</evidence>
<dbReference type="Gene3D" id="3.40.50.10090">
    <property type="match status" value="2"/>
</dbReference>
<dbReference type="OrthoDB" id="9775656at2"/>
<dbReference type="GO" id="GO:0004852">
    <property type="term" value="F:uroporphyrinogen-III synthase activity"/>
    <property type="evidence" value="ECO:0007669"/>
    <property type="project" value="InterPro"/>
</dbReference>
<organism evidence="2 3">
    <name type="scientific">Salibacterium salarium</name>
    <dbReference type="NCBI Taxonomy" id="284579"/>
    <lineage>
        <taxon>Bacteria</taxon>
        <taxon>Bacillati</taxon>
        <taxon>Bacillota</taxon>
        <taxon>Bacilli</taxon>
        <taxon>Bacillales</taxon>
        <taxon>Bacillaceae</taxon>
    </lineage>
</organism>
<evidence type="ECO:0000259" key="1">
    <source>
        <dbReference type="Pfam" id="PF02602"/>
    </source>
</evidence>
<dbReference type="Proteomes" id="UP000275076">
    <property type="component" value="Unassembled WGS sequence"/>
</dbReference>
<protein>
    <recommendedName>
        <fullName evidence="1">Tetrapyrrole biosynthesis uroporphyrinogen III synthase domain-containing protein</fullName>
    </recommendedName>
</protein>
<dbReference type="Pfam" id="PF02602">
    <property type="entry name" value="HEM4"/>
    <property type="match status" value="1"/>
</dbReference>
<dbReference type="PANTHER" id="PTHR40082">
    <property type="entry name" value="BLR5956 PROTEIN"/>
    <property type="match status" value="1"/>
</dbReference>
<name>A0A3R9P803_9BACI</name>
<accession>A0A3R9P803</accession>
<dbReference type="InterPro" id="IPR003754">
    <property type="entry name" value="4pyrrol_synth_uPrphyn_synth"/>
</dbReference>
<dbReference type="EMBL" id="RBVX01000008">
    <property type="protein sequence ID" value="RSL33368.1"/>
    <property type="molecule type" value="Genomic_DNA"/>
</dbReference>
<keyword evidence="3" id="KW-1185">Reference proteome</keyword>
<dbReference type="SUPFAM" id="SSF69618">
    <property type="entry name" value="HemD-like"/>
    <property type="match status" value="1"/>
</dbReference>